<protein>
    <submittedName>
        <fullName evidence="1">Uncharacterized protein</fullName>
    </submittedName>
</protein>
<evidence type="ECO:0000313" key="1">
    <source>
        <dbReference type="EMBL" id="CAH2225610.1"/>
    </source>
</evidence>
<organism evidence="1 2">
    <name type="scientific">Pelobates cultripes</name>
    <name type="common">Western spadefoot toad</name>
    <dbReference type="NCBI Taxonomy" id="61616"/>
    <lineage>
        <taxon>Eukaryota</taxon>
        <taxon>Metazoa</taxon>
        <taxon>Chordata</taxon>
        <taxon>Craniata</taxon>
        <taxon>Vertebrata</taxon>
        <taxon>Euteleostomi</taxon>
        <taxon>Amphibia</taxon>
        <taxon>Batrachia</taxon>
        <taxon>Anura</taxon>
        <taxon>Pelobatoidea</taxon>
        <taxon>Pelobatidae</taxon>
        <taxon>Pelobates</taxon>
    </lineage>
</organism>
<dbReference type="EMBL" id="OW240912">
    <property type="protein sequence ID" value="CAH2225610.1"/>
    <property type="molecule type" value="Genomic_DNA"/>
</dbReference>
<keyword evidence="2" id="KW-1185">Reference proteome</keyword>
<accession>A0AAD1R846</accession>
<evidence type="ECO:0000313" key="2">
    <source>
        <dbReference type="Proteomes" id="UP001295444"/>
    </source>
</evidence>
<sequence length="180" mass="20509">MKCEKHCVYKVQKGVGAARPQLVKQDVVGLFNPLLIVNFKGAFPAADWLNEAIFLQRCCAHLRKMGTSHQMNCRHAHIMVPLGAEGISAPTYHQQRINEAQDEARMMKDELRGQAYASSLSSWTEEDESPSTKGEIKWTLVDLWKEDLQKVQTEVEVVHQKVQDLEVRVASRQKTTSHRQ</sequence>
<proteinExistence type="predicted"/>
<dbReference type="AlphaFoldDB" id="A0AAD1R846"/>
<reference evidence="1" key="1">
    <citation type="submission" date="2022-03" db="EMBL/GenBank/DDBJ databases">
        <authorList>
            <person name="Alioto T."/>
            <person name="Alioto T."/>
            <person name="Gomez Garrido J."/>
        </authorList>
    </citation>
    <scope>NUCLEOTIDE SEQUENCE</scope>
</reference>
<dbReference type="Proteomes" id="UP001295444">
    <property type="component" value="Chromosome 01"/>
</dbReference>
<gene>
    <name evidence="1" type="ORF">PECUL_23A041974</name>
</gene>
<name>A0AAD1R846_PELCU</name>